<dbReference type="PANTHER" id="PTHR37739:SF16">
    <property type="entry name" value="KINESIN-LIKE PROTEIN"/>
    <property type="match status" value="1"/>
</dbReference>
<keyword evidence="3" id="KW-0067">ATP-binding</keyword>
<feature type="region of interest" description="Disordered" evidence="7">
    <location>
        <begin position="758"/>
        <end position="781"/>
    </location>
</feature>
<keyword evidence="1" id="KW-0493">Microtubule</keyword>
<evidence type="ECO:0000256" key="4">
    <source>
        <dbReference type="ARBA" id="ARBA00023054"/>
    </source>
</evidence>
<evidence type="ECO:0000256" key="5">
    <source>
        <dbReference type="ARBA" id="ARBA00023175"/>
    </source>
</evidence>
<keyword evidence="2" id="KW-0547">Nucleotide-binding</keyword>
<feature type="coiled-coil region" evidence="6">
    <location>
        <begin position="877"/>
        <end position="961"/>
    </location>
</feature>
<evidence type="ECO:0000256" key="7">
    <source>
        <dbReference type="SAM" id="MobiDB-lite"/>
    </source>
</evidence>
<organism evidence="8 9">
    <name type="scientific">Diatraea saccharalis</name>
    <name type="common">sugarcane borer</name>
    <dbReference type="NCBI Taxonomy" id="40085"/>
    <lineage>
        <taxon>Eukaryota</taxon>
        <taxon>Metazoa</taxon>
        <taxon>Ecdysozoa</taxon>
        <taxon>Arthropoda</taxon>
        <taxon>Hexapoda</taxon>
        <taxon>Insecta</taxon>
        <taxon>Pterygota</taxon>
        <taxon>Neoptera</taxon>
        <taxon>Endopterygota</taxon>
        <taxon>Lepidoptera</taxon>
        <taxon>Glossata</taxon>
        <taxon>Ditrysia</taxon>
        <taxon>Pyraloidea</taxon>
        <taxon>Crambidae</taxon>
        <taxon>Crambinae</taxon>
        <taxon>Diatraea</taxon>
    </lineage>
</organism>
<evidence type="ECO:0000256" key="3">
    <source>
        <dbReference type="ARBA" id="ARBA00022840"/>
    </source>
</evidence>
<dbReference type="EMBL" id="OU893336">
    <property type="protein sequence ID" value="CAG9793262.1"/>
    <property type="molecule type" value="Genomic_DNA"/>
</dbReference>
<evidence type="ECO:0000256" key="2">
    <source>
        <dbReference type="ARBA" id="ARBA00022741"/>
    </source>
</evidence>
<dbReference type="Gene3D" id="1.10.287.1490">
    <property type="match status" value="1"/>
</dbReference>
<proteinExistence type="predicted"/>
<dbReference type="PANTHER" id="PTHR37739">
    <property type="entry name" value="KINESIN-LIKE PROTEIN KIN-12D"/>
    <property type="match status" value="1"/>
</dbReference>
<keyword evidence="5" id="KW-0505">Motor protein</keyword>
<dbReference type="GO" id="GO:0005524">
    <property type="term" value="F:ATP binding"/>
    <property type="evidence" value="ECO:0007669"/>
    <property type="project" value="UniProtKB-KW"/>
</dbReference>
<dbReference type="Proteomes" id="UP001153714">
    <property type="component" value="Chromosome 5"/>
</dbReference>
<evidence type="ECO:0000256" key="1">
    <source>
        <dbReference type="ARBA" id="ARBA00022701"/>
    </source>
</evidence>
<dbReference type="AlphaFoldDB" id="A0A9N9WFV9"/>
<name>A0A9N9WFV9_9NEOP</name>
<keyword evidence="4 6" id="KW-0175">Coiled coil</keyword>
<evidence type="ECO:0000313" key="9">
    <source>
        <dbReference type="Proteomes" id="UP001153714"/>
    </source>
</evidence>
<feature type="coiled-coil region" evidence="6">
    <location>
        <begin position="514"/>
        <end position="555"/>
    </location>
</feature>
<evidence type="ECO:0000256" key="6">
    <source>
        <dbReference type="SAM" id="Coils"/>
    </source>
</evidence>
<dbReference type="GO" id="GO:0005874">
    <property type="term" value="C:microtubule"/>
    <property type="evidence" value="ECO:0007669"/>
    <property type="project" value="UniProtKB-KW"/>
</dbReference>
<keyword evidence="9" id="KW-1185">Reference proteome</keyword>
<feature type="region of interest" description="Disordered" evidence="7">
    <location>
        <begin position="1"/>
        <end position="39"/>
    </location>
</feature>
<feature type="coiled-coil region" evidence="6">
    <location>
        <begin position="986"/>
        <end position="1027"/>
    </location>
</feature>
<feature type="coiled-coil region" evidence="6">
    <location>
        <begin position="602"/>
        <end position="675"/>
    </location>
</feature>
<evidence type="ECO:0000313" key="8">
    <source>
        <dbReference type="EMBL" id="CAG9793262.1"/>
    </source>
</evidence>
<dbReference type="SUPFAM" id="SSF57997">
    <property type="entry name" value="Tropomyosin"/>
    <property type="match status" value="1"/>
</dbReference>
<gene>
    <name evidence="8" type="ORF">DIATSA_LOCUS10722</name>
</gene>
<sequence length="1117" mass="130364">MEGPGMSLFQGAASIHINNSAQDRLEEQEELEDQKRRNEELKHKLANAFDDLLDDDEASSVNSSGNFTLDAGQNGVRQHTRSGLPPTYVESLHHLKEQDTPKAYCETPKSNPHMRQQEEPLKLPFSPYGAGDAQNHYFQHESRGHLNGVNNFDARQEQMNSQQLKVMYEMRVKECQQLADQMQKFDAEVDSLRARLTAAINDRDKAELSLQEAHHLLASTKHKLIELEQQVTSLTDKLIESDQEKDQLKMELRSANISLQDVQQRLHTVQVAHTHDTDALFREQQDRHREEVDRLQNDLLKVKNRLEDKVEDIKVLERRCKDIEREKEEIVVEKSALVNRLVNELESAQKKLVSGETAKLKEKVSQLTVERNTAKEQVKELGSKLEITAHELVLCRNKLSNVQKEYDNWRTTLHQMLAEVLPDGAYMGESPSPGKLTTLKEILSRYRTQTQKLTTLQEEISKRDKKLELHRKQESELRSRIEEQKGVELQLNSKLAVLQNKLELLGSNTDSELLESYKLQNDRLQEQLEEIRSDNKKLELKYTELEMDYDKLKSEKGSRASMAQEANASLLRELERCGDKLKDTLRENGELKNLYLQACSSRDSITREFKELQSKINTEKEMFKSQEKEYIQRIESEKQNMEKLKLELTNTKAELEMANKRISELQKDFNDKQIEFRDKLDKYLEEEKKSLRKDIEACTQCEKYVKRIRQLDEQLSKFSVKLATQESNEELMKELRGKAEFFQQYIMERFNKLREQRTVGTNTSAPPSHTQSPSRSPIPTTDASIDQLVQDCDDALAAKVLVHYSHRCKLKDRSDCICSPRVEETVLHLCNLQMPQTPIDKNRPTALMLKEKAIRDHIAEKFTLEMKTMEMNCARRIKEMENDHLGAISKLKELLERKAQEVETLKTFILSERAKVTQILESKENEISVLIKEHNELQAECQKANDSVVEWRLKAERYKERMSRLSSLEDLIKNERERNSTCAKECQAVKSKMVELQTKCAQLERKYERLQSEYASLQDKYRSVKKTVLTYKDYMSKKDAHISNEMNRIQDEYRKIFIKLQNQINYHVNCRIQEERSNGKQTEAQQYQQGDYTEKLKKLNEDFALLAQSRFKETPDN</sequence>
<reference evidence="8" key="1">
    <citation type="submission" date="2021-12" db="EMBL/GenBank/DDBJ databases">
        <authorList>
            <person name="King R."/>
        </authorList>
    </citation>
    <scope>NUCLEOTIDE SEQUENCE</scope>
</reference>
<dbReference type="InterPro" id="IPR044986">
    <property type="entry name" value="KIF15/KIN-12"/>
</dbReference>
<reference evidence="8" key="2">
    <citation type="submission" date="2022-10" db="EMBL/GenBank/DDBJ databases">
        <authorList>
            <consortium name="ENA_rothamsted_submissions"/>
            <consortium name="culmorum"/>
            <person name="King R."/>
        </authorList>
    </citation>
    <scope>NUCLEOTIDE SEQUENCE</scope>
</reference>
<dbReference type="Gene3D" id="1.20.120.330">
    <property type="entry name" value="Nucleotidyltransferases domain 2"/>
    <property type="match status" value="1"/>
</dbReference>
<protein>
    <submittedName>
        <fullName evidence="8">Uncharacterized protein</fullName>
    </submittedName>
</protein>
<feature type="coiled-coil region" evidence="6">
    <location>
        <begin position="175"/>
        <end position="459"/>
    </location>
</feature>
<accession>A0A9N9WFV9</accession>
<dbReference type="OrthoDB" id="7377762at2759"/>